<feature type="region of interest" description="Disordered" evidence="1">
    <location>
        <begin position="81"/>
        <end position="146"/>
    </location>
</feature>
<keyword evidence="2" id="KW-0812">Transmembrane</keyword>
<keyword evidence="4" id="KW-1185">Reference proteome</keyword>
<feature type="non-terminal residue" evidence="3">
    <location>
        <position position="1"/>
    </location>
</feature>
<feature type="compositionally biased region" description="Basic and acidic residues" evidence="1">
    <location>
        <begin position="92"/>
        <end position="105"/>
    </location>
</feature>
<proteinExistence type="predicted"/>
<keyword evidence="2" id="KW-0472">Membrane</keyword>
<feature type="transmembrane region" description="Helical" evidence="2">
    <location>
        <begin position="172"/>
        <end position="196"/>
    </location>
</feature>
<feature type="transmembrane region" description="Helical" evidence="2">
    <location>
        <begin position="216"/>
        <end position="233"/>
    </location>
</feature>
<sequence length="373" mass="44452">KRSSTVVTKSPVIRDYKHAVGILKFWLKNLVEPIIPYHLYSKCLLFEKEIVGYVRRRAQRKSLKLYSHQMRNGVHHFPLHNELDSEEDNDNDHDHDHDNDNDNDRGNNNNNNSNKNRSSIISPSSNNVGVVNSTNSDEPEHGPYNKNYVQHQFSSQRREGAGREEWKKLQIVSFWLFFFFSSLLLGCARIYFFLHISWSVCQRILHYYFLKNDNDFIHKIYFIVIKSQLIFFIKRVAFSKVLHFKVKIDLNNQKCSISEFFCEKSKEMRRYQVSGNWTLNYLCEKNITKKQRFTQKDKFLKQKFEQLLNMKPYDRIMPPTLEKYYNLEYGLNIISSPPFQIVNFLSINHAHVTFDMDLFFNKKKLYVIQSAIS</sequence>
<organism evidence="3 4">
    <name type="scientific">Reticulomyxa filosa</name>
    <dbReference type="NCBI Taxonomy" id="46433"/>
    <lineage>
        <taxon>Eukaryota</taxon>
        <taxon>Sar</taxon>
        <taxon>Rhizaria</taxon>
        <taxon>Retaria</taxon>
        <taxon>Foraminifera</taxon>
        <taxon>Monothalamids</taxon>
        <taxon>Reticulomyxidae</taxon>
        <taxon>Reticulomyxa</taxon>
    </lineage>
</organism>
<reference evidence="3 4" key="1">
    <citation type="journal article" date="2013" name="Curr. Biol.">
        <title>The Genome of the Foraminiferan Reticulomyxa filosa.</title>
        <authorList>
            <person name="Glockner G."/>
            <person name="Hulsmann N."/>
            <person name="Schleicher M."/>
            <person name="Noegel A.A."/>
            <person name="Eichinger L."/>
            <person name="Gallinger C."/>
            <person name="Pawlowski J."/>
            <person name="Sierra R."/>
            <person name="Euteneuer U."/>
            <person name="Pillet L."/>
            <person name="Moustafa A."/>
            <person name="Platzer M."/>
            <person name="Groth M."/>
            <person name="Szafranski K."/>
            <person name="Schliwa M."/>
        </authorList>
    </citation>
    <scope>NUCLEOTIDE SEQUENCE [LARGE SCALE GENOMIC DNA]</scope>
</reference>
<keyword evidence="2" id="KW-1133">Transmembrane helix</keyword>
<comment type="caution">
    <text evidence="3">The sequence shown here is derived from an EMBL/GenBank/DDBJ whole genome shotgun (WGS) entry which is preliminary data.</text>
</comment>
<evidence type="ECO:0000313" key="3">
    <source>
        <dbReference type="EMBL" id="ETO00190.1"/>
    </source>
</evidence>
<accession>X6LHI2</accession>
<dbReference type="EMBL" id="ASPP01041696">
    <property type="protein sequence ID" value="ETO00190.1"/>
    <property type="molecule type" value="Genomic_DNA"/>
</dbReference>
<dbReference type="AlphaFoldDB" id="X6LHI2"/>
<evidence type="ECO:0000256" key="1">
    <source>
        <dbReference type="SAM" id="MobiDB-lite"/>
    </source>
</evidence>
<name>X6LHI2_RETFI</name>
<evidence type="ECO:0000313" key="4">
    <source>
        <dbReference type="Proteomes" id="UP000023152"/>
    </source>
</evidence>
<protein>
    <submittedName>
        <fullName evidence="3">Uncharacterized protein</fullName>
    </submittedName>
</protein>
<feature type="compositionally biased region" description="Low complexity" evidence="1">
    <location>
        <begin position="106"/>
        <end position="136"/>
    </location>
</feature>
<gene>
    <name evidence="3" type="ORF">RFI_37260</name>
</gene>
<dbReference type="Proteomes" id="UP000023152">
    <property type="component" value="Unassembled WGS sequence"/>
</dbReference>
<evidence type="ECO:0000256" key="2">
    <source>
        <dbReference type="SAM" id="Phobius"/>
    </source>
</evidence>